<evidence type="ECO:0000313" key="4">
    <source>
        <dbReference type="Proteomes" id="UP000517753"/>
    </source>
</evidence>
<dbReference type="GO" id="GO:0000160">
    <property type="term" value="P:phosphorelay signal transduction system"/>
    <property type="evidence" value="ECO:0007669"/>
    <property type="project" value="InterPro"/>
</dbReference>
<evidence type="ECO:0000256" key="1">
    <source>
        <dbReference type="PROSITE-ProRule" id="PRU00169"/>
    </source>
</evidence>
<protein>
    <submittedName>
        <fullName evidence="3">CheY-like chemotaxis protein</fullName>
    </submittedName>
</protein>
<dbReference type="PROSITE" id="PS50110">
    <property type="entry name" value="RESPONSE_REGULATORY"/>
    <property type="match status" value="1"/>
</dbReference>
<reference evidence="3 4" key="1">
    <citation type="submission" date="2020-07" db="EMBL/GenBank/DDBJ databases">
        <authorList>
            <person name="Partida-Martinez L."/>
            <person name="Huntemann M."/>
            <person name="Clum A."/>
            <person name="Wang J."/>
            <person name="Palaniappan K."/>
            <person name="Ritter S."/>
            <person name="Chen I.-M."/>
            <person name="Stamatis D."/>
            <person name="Reddy T."/>
            <person name="O'Malley R."/>
            <person name="Daum C."/>
            <person name="Shapiro N."/>
            <person name="Ivanova N."/>
            <person name="Kyrpides N."/>
            <person name="Woyke T."/>
        </authorList>
    </citation>
    <scope>NUCLEOTIDE SEQUENCE [LARGE SCALE GENOMIC DNA]</scope>
    <source>
        <strain evidence="3 4">AS2.3</strain>
    </source>
</reference>
<sequence>MADAVLQNRRVLIVEDEYLVADAMERKLRRAGAVVLGPVPSVAQALHLLEQEADIDGAVLDINLGDQKVYPVVDLLLARGTPCVFATGNDRADVPQAYAHLTRCEKPIDSACLVSALAGGGRAACATDGPASPLAALARIRHQLLDHIERASALGYTLVAAKLCEALDAIDVDLEA</sequence>
<feature type="modified residue" description="4-aspartylphosphate" evidence="1">
    <location>
        <position position="61"/>
    </location>
</feature>
<dbReference type="AlphaFoldDB" id="A0A7Y9FJ86"/>
<dbReference type="SUPFAM" id="SSF52172">
    <property type="entry name" value="CheY-like"/>
    <property type="match status" value="1"/>
</dbReference>
<keyword evidence="1" id="KW-0597">Phosphoprotein</keyword>
<gene>
    <name evidence="3" type="ORF">HD841_000130</name>
</gene>
<dbReference type="Gene3D" id="3.40.50.2300">
    <property type="match status" value="1"/>
</dbReference>
<comment type="caution">
    <text evidence="3">The sequence shown here is derived from an EMBL/GenBank/DDBJ whole genome shotgun (WGS) entry which is preliminary data.</text>
</comment>
<dbReference type="Proteomes" id="UP000517753">
    <property type="component" value="Unassembled WGS sequence"/>
</dbReference>
<dbReference type="InterPro" id="IPR011006">
    <property type="entry name" value="CheY-like_superfamily"/>
</dbReference>
<dbReference type="Pfam" id="PF00072">
    <property type="entry name" value="Response_reg"/>
    <property type="match status" value="1"/>
</dbReference>
<dbReference type="EMBL" id="JACCBY010000001">
    <property type="protein sequence ID" value="NYD88361.1"/>
    <property type="molecule type" value="Genomic_DNA"/>
</dbReference>
<evidence type="ECO:0000313" key="3">
    <source>
        <dbReference type="EMBL" id="NYD88361.1"/>
    </source>
</evidence>
<organism evidence="3 4">
    <name type="scientific">Sphingomonas melonis</name>
    <dbReference type="NCBI Taxonomy" id="152682"/>
    <lineage>
        <taxon>Bacteria</taxon>
        <taxon>Pseudomonadati</taxon>
        <taxon>Pseudomonadota</taxon>
        <taxon>Alphaproteobacteria</taxon>
        <taxon>Sphingomonadales</taxon>
        <taxon>Sphingomonadaceae</taxon>
        <taxon>Sphingomonas</taxon>
    </lineage>
</organism>
<name>A0A7Y9FJ86_9SPHN</name>
<proteinExistence type="predicted"/>
<evidence type="ECO:0000259" key="2">
    <source>
        <dbReference type="PROSITE" id="PS50110"/>
    </source>
</evidence>
<feature type="domain" description="Response regulatory" evidence="2">
    <location>
        <begin position="10"/>
        <end position="121"/>
    </location>
</feature>
<reference evidence="3 4" key="2">
    <citation type="submission" date="2020-08" db="EMBL/GenBank/DDBJ databases">
        <title>The Agave Microbiome: Exploring the role of microbial communities in plant adaptations to desert environments.</title>
        <authorList>
            <person name="Partida-Martinez L.P."/>
        </authorList>
    </citation>
    <scope>NUCLEOTIDE SEQUENCE [LARGE SCALE GENOMIC DNA]</scope>
    <source>
        <strain evidence="3 4">AS2.3</strain>
    </source>
</reference>
<dbReference type="SMART" id="SM00448">
    <property type="entry name" value="REC"/>
    <property type="match status" value="1"/>
</dbReference>
<keyword evidence="4" id="KW-1185">Reference proteome</keyword>
<accession>A0A7Y9FJ86</accession>
<dbReference type="InterPro" id="IPR001789">
    <property type="entry name" value="Sig_transdc_resp-reg_receiver"/>
</dbReference>